<evidence type="ECO:0000313" key="2">
    <source>
        <dbReference type="EMBL" id="WSD15775.1"/>
    </source>
</evidence>
<keyword evidence="3" id="KW-1185">Reference proteome</keyword>
<dbReference type="EMBL" id="CP109135">
    <property type="protein sequence ID" value="WSD15775.1"/>
    <property type="molecule type" value="Genomic_DNA"/>
</dbReference>
<dbReference type="GeneID" id="93931030"/>
<protein>
    <submittedName>
        <fullName evidence="2">Uncharacterized protein</fullName>
    </submittedName>
</protein>
<organism evidence="2 3">
    <name type="scientific">Streptomyces phaeochromogenes</name>
    <dbReference type="NCBI Taxonomy" id="1923"/>
    <lineage>
        <taxon>Bacteria</taxon>
        <taxon>Bacillati</taxon>
        <taxon>Actinomycetota</taxon>
        <taxon>Actinomycetes</taxon>
        <taxon>Kitasatosporales</taxon>
        <taxon>Streptomycetaceae</taxon>
        <taxon>Streptomyces</taxon>
        <taxon>Streptomyces phaeochromogenes group</taxon>
    </lineage>
</organism>
<gene>
    <name evidence="2" type="ORF">OHB35_22390</name>
</gene>
<feature type="region of interest" description="Disordered" evidence="1">
    <location>
        <begin position="1"/>
        <end position="81"/>
    </location>
</feature>
<proteinExistence type="predicted"/>
<dbReference type="Proteomes" id="UP001340816">
    <property type="component" value="Chromosome"/>
</dbReference>
<evidence type="ECO:0000256" key="1">
    <source>
        <dbReference type="SAM" id="MobiDB-lite"/>
    </source>
</evidence>
<dbReference type="RefSeq" id="WP_266759837.1">
    <property type="nucleotide sequence ID" value="NZ_CP108011.1"/>
</dbReference>
<sequence length="81" mass="9594">MGMKDQFQDKAAELEEQARRRAEAGRDEASERGRQPQEPRDPRERATRERAPRERQEPGRQVPDEAQRASRDAQERFDQDF</sequence>
<evidence type="ECO:0000313" key="3">
    <source>
        <dbReference type="Proteomes" id="UP001340816"/>
    </source>
</evidence>
<accession>A0ABZ1HEQ5</accession>
<name>A0ABZ1HEQ5_STRPH</name>
<reference evidence="2 3" key="1">
    <citation type="submission" date="2022-10" db="EMBL/GenBank/DDBJ databases">
        <title>The complete genomes of actinobacterial strains from the NBC collection.</title>
        <authorList>
            <person name="Joergensen T.S."/>
            <person name="Alvarez Arevalo M."/>
            <person name="Sterndorff E.B."/>
            <person name="Faurdal D."/>
            <person name="Vuksanovic O."/>
            <person name="Mourched A.-S."/>
            <person name="Charusanti P."/>
            <person name="Shaw S."/>
            <person name="Blin K."/>
            <person name="Weber T."/>
        </authorList>
    </citation>
    <scope>NUCLEOTIDE SEQUENCE [LARGE SCALE GENOMIC DNA]</scope>
    <source>
        <strain evidence="2 3">NBC 01752</strain>
    </source>
</reference>